<dbReference type="EMBL" id="BAAAHE010000002">
    <property type="protein sequence ID" value="GAA0603851.1"/>
    <property type="molecule type" value="Genomic_DNA"/>
</dbReference>
<protein>
    <submittedName>
        <fullName evidence="2">Uncharacterized protein</fullName>
    </submittedName>
</protein>
<sequence length="98" mass="10619">MTPISARTSDGPEGDMLVSVMGEEISPARRSDPGVVHRPRSGVESGQAADSLFGEDEPADDELDESLDDELEESLDELPDEFDDAGVDELVEDRESVR</sequence>
<evidence type="ECO:0000313" key="3">
    <source>
        <dbReference type="Proteomes" id="UP001500957"/>
    </source>
</evidence>
<feature type="compositionally biased region" description="Acidic residues" evidence="1">
    <location>
        <begin position="53"/>
        <end position="92"/>
    </location>
</feature>
<dbReference type="Proteomes" id="UP001500957">
    <property type="component" value="Unassembled WGS sequence"/>
</dbReference>
<accession>A0ABN1G4B8</accession>
<evidence type="ECO:0000313" key="2">
    <source>
        <dbReference type="EMBL" id="GAA0603851.1"/>
    </source>
</evidence>
<keyword evidence="3" id="KW-1185">Reference proteome</keyword>
<reference evidence="2 3" key="1">
    <citation type="journal article" date="2019" name="Int. J. Syst. Evol. Microbiol.">
        <title>The Global Catalogue of Microorganisms (GCM) 10K type strain sequencing project: providing services to taxonomists for standard genome sequencing and annotation.</title>
        <authorList>
            <consortium name="The Broad Institute Genomics Platform"/>
            <consortium name="The Broad Institute Genome Sequencing Center for Infectious Disease"/>
            <person name="Wu L."/>
            <person name="Ma J."/>
        </authorList>
    </citation>
    <scope>NUCLEOTIDE SEQUENCE [LARGE SCALE GENOMIC DNA]</scope>
    <source>
        <strain evidence="2 3">JCM 10671</strain>
    </source>
</reference>
<comment type="caution">
    <text evidence="2">The sequence shown here is derived from an EMBL/GenBank/DDBJ whole genome shotgun (WGS) entry which is preliminary data.</text>
</comment>
<proteinExistence type="predicted"/>
<evidence type="ECO:0000256" key="1">
    <source>
        <dbReference type="SAM" id="MobiDB-lite"/>
    </source>
</evidence>
<organism evidence="2 3">
    <name type="scientific">Sporichthya brevicatena</name>
    <dbReference type="NCBI Taxonomy" id="171442"/>
    <lineage>
        <taxon>Bacteria</taxon>
        <taxon>Bacillati</taxon>
        <taxon>Actinomycetota</taxon>
        <taxon>Actinomycetes</taxon>
        <taxon>Sporichthyales</taxon>
        <taxon>Sporichthyaceae</taxon>
        <taxon>Sporichthya</taxon>
    </lineage>
</organism>
<gene>
    <name evidence="2" type="ORF">GCM10009547_01900</name>
</gene>
<name>A0ABN1G4B8_9ACTN</name>
<feature type="region of interest" description="Disordered" evidence="1">
    <location>
        <begin position="1"/>
        <end position="98"/>
    </location>
</feature>